<dbReference type="InterPro" id="IPR014718">
    <property type="entry name" value="GH-type_carb-bd"/>
</dbReference>
<evidence type="ECO:0000313" key="9">
    <source>
        <dbReference type="EMBL" id="GAA3663483.1"/>
    </source>
</evidence>
<keyword evidence="10" id="KW-1185">Reference proteome</keyword>
<evidence type="ECO:0000256" key="4">
    <source>
        <dbReference type="ARBA" id="ARBA00013185"/>
    </source>
</evidence>
<sequence>MHRSETATPTVSREHFGRIGDVDVHRFVLANPGGVTARILDLGGVIQSLDAPGRDGEQKNVVLGFPTLDGYVANNRPDAGRVFFGALIGRYANRIGGAAFTLDGVEHRLTANENGNSLHGGITGFDTHVWQASPFTDADGAGVRLTHVSPDGDQGFPGTVTTVVTYRLDTRNRLSIGYRAQTDAPTVVNLTNHTYWNLAGEGSGDVYDHLLTIRAGLFCPVDDALILQGPPAPVGGTPFDFREPTPIGARIDAPHPQLRLGHGYDHNWVLDEPDSLGFAARAHDIGSGRMLTVWTTKPGLQFYSGNFLSSDLIGTSGHPYRRGAGFALEAQHFPDSPNRPDFPSTVLRPGETYEQETVYELSAG</sequence>
<dbReference type="NCBIfam" id="NF008277">
    <property type="entry name" value="PRK11055.1"/>
    <property type="match status" value="1"/>
</dbReference>
<evidence type="ECO:0000256" key="6">
    <source>
        <dbReference type="ARBA" id="ARBA00023235"/>
    </source>
</evidence>
<accession>A0ABP7BL48</accession>
<name>A0ABP7BL48_9PSEU</name>
<dbReference type="InterPro" id="IPR015443">
    <property type="entry name" value="Aldose_1-epimerase"/>
</dbReference>
<comment type="catalytic activity">
    <reaction evidence="1 8">
        <text>alpha-D-glucose = beta-D-glucose</text>
        <dbReference type="Rhea" id="RHEA:10264"/>
        <dbReference type="ChEBI" id="CHEBI:15903"/>
        <dbReference type="ChEBI" id="CHEBI:17925"/>
        <dbReference type="EC" id="5.1.3.3"/>
    </reaction>
</comment>
<evidence type="ECO:0000313" key="10">
    <source>
        <dbReference type="Proteomes" id="UP001500711"/>
    </source>
</evidence>
<dbReference type="SUPFAM" id="SSF74650">
    <property type="entry name" value="Galactose mutarotase-like"/>
    <property type="match status" value="1"/>
</dbReference>
<dbReference type="PANTHER" id="PTHR10091">
    <property type="entry name" value="ALDOSE-1-EPIMERASE"/>
    <property type="match status" value="1"/>
</dbReference>
<dbReference type="PANTHER" id="PTHR10091:SF0">
    <property type="entry name" value="GALACTOSE MUTAROTASE"/>
    <property type="match status" value="1"/>
</dbReference>
<dbReference type="Pfam" id="PF01263">
    <property type="entry name" value="Aldose_epim"/>
    <property type="match status" value="1"/>
</dbReference>
<evidence type="ECO:0000256" key="2">
    <source>
        <dbReference type="ARBA" id="ARBA00005028"/>
    </source>
</evidence>
<comment type="caution">
    <text evidence="9">The sequence shown here is derived from an EMBL/GenBank/DDBJ whole genome shotgun (WGS) entry which is preliminary data.</text>
</comment>
<dbReference type="EMBL" id="BAABBE010000017">
    <property type="protein sequence ID" value="GAA3663483.1"/>
    <property type="molecule type" value="Genomic_DNA"/>
</dbReference>
<dbReference type="Gene3D" id="2.70.98.10">
    <property type="match status" value="1"/>
</dbReference>
<dbReference type="EC" id="5.1.3.3" evidence="4 8"/>
<dbReference type="RefSeq" id="WP_346133234.1">
    <property type="nucleotide sequence ID" value="NZ_BAABBE010000017.1"/>
</dbReference>
<dbReference type="InterPro" id="IPR008183">
    <property type="entry name" value="Aldose_1/G6P_1-epimerase"/>
</dbReference>
<dbReference type="InterPro" id="IPR011013">
    <property type="entry name" value="Gal_mutarotase_sf_dom"/>
</dbReference>
<evidence type="ECO:0000256" key="5">
    <source>
        <dbReference type="ARBA" id="ARBA00014165"/>
    </source>
</evidence>
<evidence type="ECO:0000256" key="7">
    <source>
        <dbReference type="ARBA" id="ARBA00023277"/>
    </source>
</evidence>
<comment type="pathway">
    <text evidence="2 8">Carbohydrate metabolism; hexose metabolism.</text>
</comment>
<reference evidence="10" key="1">
    <citation type="journal article" date="2019" name="Int. J. Syst. Evol. Microbiol.">
        <title>The Global Catalogue of Microorganisms (GCM) 10K type strain sequencing project: providing services to taxonomists for standard genome sequencing and annotation.</title>
        <authorList>
            <consortium name="The Broad Institute Genomics Platform"/>
            <consortium name="The Broad Institute Genome Sequencing Center for Infectious Disease"/>
            <person name="Wu L."/>
            <person name="Ma J."/>
        </authorList>
    </citation>
    <scope>NUCLEOTIDE SEQUENCE [LARGE SCALE GENOMIC DNA]</scope>
    <source>
        <strain evidence="10">JCM 17494</strain>
    </source>
</reference>
<dbReference type="InterPro" id="IPR047215">
    <property type="entry name" value="Galactose_mutarotase-like"/>
</dbReference>
<dbReference type="PIRSF" id="PIRSF005096">
    <property type="entry name" value="GALM"/>
    <property type="match status" value="1"/>
</dbReference>
<dbReference type="Proteomes" id="UP001500711">
    <property type="component" value="Unassembled WGS sequence"/>
</dbReference>
<dbReference type="CDD" id="cd09019">
    <property type="entry name" value="galactose_mutarotase_like"/>
    <property type="match status" value="1"/>
</dbReference>
<evidence type="ECO:0000256" key="8">
    <source>
        <dbReference type="PIRNR" id="PIRNR005096"/>
    </source>
</evidence>
<keyword evidence="7 8" id="KW-0119">Carbohydrate metabolism</keyword>
<protein>
    <recommendedName>
        <fullName evidence="5 8">Aldose 1-epimerase</fullName>
        <ecNumber evidence="4 8">5.1.3.3</ecNumber>
    </recommendedName>
</protein>
<comment type="similarity">
    <text evidence="3 8">Belongs to the aldose epimerase family.</text>
</comment>
<evidence type="ECO:0000256" key="1">
    <source>
        <dbReference type="ARBA" id="ARBA00001614"/>
    </source>
</evidence>
<proteinExistence type="inferred from homology"/>
<dbReference type="InterPro" id="IPR018052">
    <property type="entry name" value="Ald1_epimerase_CS"/>
</dbReference>
<organism evidence="9 10">
    <name type="scientific">Lentzea roselyniae</name>
    <dbReference type="NCBI Taxonomy" id="531940"/>
    <lineage>
        <taxon>Bacteria</taxon>
        <taxon>Bacillati</taxon>
        <taxon>Actinomycetota</taxon>
        <taxon>Actinomycetes</taxon>
        <taxon>Pseudonocardiales</taxon>
        <taxon>Pseudonocardiaceae</taxon>
        <taxon>Lentzea</taxon>
    </lineage>
</organism>
<gene>
    <name evidence="9" type="ORF">GCM10022267_57140</name>
</gene>
<evidence type="ECO:0000256" key="3">
    <source>
        <dbReference type="ARBA" id="ARBA00006206"/>
    </source>
</evidence>
<keyword evidence="6 8" id="KW-0413">Isomerase</keyword>
<dbReference type="PROSITE" id="PS00545">
    <property type="entry name" value="ALDOSE_1_EPIMERASE"/>
    <property type="match status" value="1"/>
</dbReference>